<keyword evidence="2" id="KW-1185">Reference proteome</keyword>
<reference evidence="1" key="1">
    <citation type="submission" date="2021-10" db="EMBL/GenBank/DDBJ databases">
        <title>De novo Genome Assembly of Clathrus columnatus (Basidiomycota, Fungi) Using Illumina and Nanopore Sequence Data.</title>
        <authorList>
            <person name="Ogiso-Tanaka E."/>
            <person name="Itagaki H."/>
            <person name="Hosoya T."/>
            <person name="Hosaka K."/>
        </authorList>
    </citation>
    <scope>NUCLEOTIDE SEQUENCE</scope>
    <source>
        <strain evidence="1">MO-923</strain>
    </source>
</reference>
<dbReference type="EMBL" id="BPWL01000009">
    <property type="protein sequence ID" value="GJJ14113.1"/>
    <property type="molecule type" value="Genomic_DNA"/>
</dbReference>
<dbReference type="GO" id="GO:0003830">
    <property type="term" value="F:beta-1,4-mannosylglycoprotein 4-beta-N-acetylglucosaminyltransferase activity"/>
    <property type="evidence" value="ECO:0007669"/>
    <property type="project" value="InterPro"/>
</dbReference>
<dbReference type="GO" id="GO:0016020">
    <property type="term" value="C:membrane"/>
    <property type="evidence" value="ECO:0007669"/>
    <property type="project" value="InterPro"/>
</dbReference>
<dbReference type="Proteomes" id="UP001050691">
    <property type="component" value="Unassembled WGS sequence"/>
</dbReference>
<dbReference type="AlphaFoldDB" id="A0AAV5AN60"/>
<evidence type="ECO:0000313" key="2">
    <source>
        <dbReference type="Proteomes" id="UP001050691"/>
    </source>
</evidence>
<protein>
    <recommendedName>
        <fullName evidence="3">Glycosyltransferase family 17 protein</fullName>
    </recommendedName>
</protein>
<dbReference type="PANTHER" id="PTHR12224:SF0">
    <property type="entry name" value="BETA-1,4-MANNOSYL-GLYCOPROTEIN 4-BETA-N-ACETYLGLUCOSAMINYLTRANSFERASE"/>
    <property type="match status" value="1"/>
</dbReference>
<dbReference type="PANTHER" id="PTHR12224">
    <property type="entry name" value="BETA-1,4-MANNOSYL-GLYCOPROTEIN BETA-1,4-N-ACETYLGLUCOSAMINYL-TRANSFERASE"/>
    <property type="match status" value="1"/>
</dbReference>
<sequence length="303" mass="35226">MFHRLVQKPRFFVILLAFIAFTLIFRNRFALRNTLSYATRPLWDKQPGPSQIIPHYYGENIPANAHLCSLHGWKTRSDHTETVIFDAMLMNNEVDLLEIRLNELDDVVDYFVILESNATFTGLPKSMYFEENKERYSKFSHKILYQFFPGYPPLPGKTAWDNEAHTRNTMSKFLRSYILDHASDATNIVIMSDVDEIPSRHTLSLLKACDFGNSLHLQLRAYLYSWRASAQIWGPKNYVLKMKGYSHSDRLNGQSQLLEPEHIQDTICKGKDIFGMLPETYNVELSEQYLEMLSQMNPTPCVI</sequence>
<dbReference type="InterPro" id="IPR006813">
    <property type="entry name" value="Glyco_trans_17"/>
</dbReference>
<evidence type="ECO:0008006" key="3">
    <source>
        <dbReference type="Google" id="ProtNLM"/>
    </source>
</evidence>
<proteinExistence type="predicted"/>
<name>A0AAV5AN60_9AGAM</name>
<evidence type="ECO:0000313" key="1">
    <source>
        <dbReference type="EMBL" id="GJJ14113.1"/>
    </source>
</evidence>
<dbReference type="GO" id="GO:0006044">
    <property type="term" value="P:N-acetylglucosamine metabolic process"/>
    <property type="evidence" value="ECO:0007669"/>
    <property type="project" value="TreeGrafter"/>
</dbReference>
<organism evidence="1 2">
    <name type="scientific">Clathrus columnatus</name>
    <dbReference type="NCBI Taxonomy" id="1419009"/>
    <lineage>
        <taxon>Eukaryota</taxon>
        <taxon>Fungi</taxon>
        <taxon>Dikarya</taxon>
        <taxon>Basidiomycota</taxon>
        <taxon>Agaricomycotina</taxon>
        <taxon>Agaricomycetes</taxon>
        <taxon>Phallomycetidae</taxon>
        <taxon>Phallales</taxon>
        <taxon>Clathraceae</taxon>
        <taxon>Clathrus</taxon>
    </lineage>
</organism>
<gene>
    <name evidence="1" type="ORF">Clacol_008370</name>
</gene>
<accession>A0AAV5AN60</accession>
<comment type="caution">
    <text evidence="1">The sequence shown here is derived from an EMBL/GenBank/DDBJ whole genome shotgun (WGS) entry which is preliminary data.</text>
</comment>
<dbReference type="Pfam" id="PF04724">
    <property type="entry name" value="Glyco_transf_17"/>
    <property type="match status" value="2"/>
</dbReference>